<dbReference type="InterPro" id="IPR016188">
    <property type="entry name" value="PurM-like_N"/>
</dbReference>
<dbReference type="Pfam" id="PF02769">
    <property type="entry name" value="AIRS_C"/>
    <property type="match status" value="1"/>
</dbReference>
<comment type="caution">
    <text evidence="4">The sequence shown here is derived from an EMBL/GenBank/DDBJ whole genome shotgun (WGS) entry which is preliminary data.</text>
</comment>
<feature type="domain" description="PurM-like C-terminal" evidence="3">
    <location>
        <begin position="174"/>
        <end position="326"/>
    </location>
</feature>
<protein>
    <submittedName>
        <fullName evidence="4">Hydrogenase maturation protein HypE</fullName>
    </submittedName>
</protein>
<comment type="similarity">
    <text evidence="1">Belongs to the HypE family.</text>
</comment>
<accession>H8FMU0</accession>
<dbReference type="InterPro" id="IPR036676">
    <property type="entry name" value="PurM-like_C_sf"/>
</dbReference>
<dbReference type="eggNOG" id="COG0309">
    <property type="taxonomic scope" value="Bacteria"/>
</dbReference>
<dbReference type="RefSeq" id="WP_002725321.1">
    <property type="nucleotide sequence ID" value="NZ_CAHP01000001.1"/>
</dbReference>
<dbReference type="PANTHER" id="PTHR30303">
    <property type="entry name" value="HYDROGENASE ISOENZYMES FORMATION PROTEIN HYPE"/>
    <property type="match status" value="1"/>
</dbReference>
<dbReference type="InterPro" id="IPR036921">
    <property type="entry name" value="PurM-like_N_sf"/>
</dbReference>
<dbReference type="NCBIfam" id="TIGR02124">
    <property type="entry name" value="hypE"/>
    <property type="match status" value="1"/>
</dbReference>
<evidence type="ECO:0000259" key="2">
    <source>
        <dbReference type="Pfam" id="PF00586"/>
    </source>
</evidence>
<dbReference type="PANTHER" id="PTHR30303:SF0">
    <property type="entry name" value="CARBAMOYL DEHYDRATASE HYPE"/>
    <property type="match status" value="1"/>
</dbReference>
<dbReference type="EMBL" id="CAHP01000001">
    <property type="protein sequence ID" value="CCG39678.1"/>
    <property type="molecule type" value="Genomic_DNA"/>
</dbReference>
<dbReference type="InterPro" id="IPR011854">
    <property type="entry name" value="HypE"/>
</dbReference>
<dbReference type="SUPFAM" id="SSF55326">
    <property type="entry name" value="PurM N-terminal domain-like"/>
    <property type="match status" value="1"/>
</dbReference>
<gene>
    <name evidence="4" type="primary">hypE</name>
    <name evidence="4" type="ORF">PHAMO_10103</name>
</gene>
<proteinExistence type="inferred from homology"/>
<dbReference type="InterPro" id="IPR010918">
    <property type="entry name" value="PurM-like_C_dom"/>
</dbReference>
<evidence type="ECO:0000259" key="3">
    <source>
        <dbReference type="Pfam" id="PF02769"/>
    </source>
</evidence>
<dbReference type="Proteomes" id="UP000004169">
    <property type="component" value="Unassembled WGS sequence"/>
</dbReference>
<dbReference type="PIRSF" id="PIRSF005644">
    <property type="entry name" value="Hdrgns_mtr_HypE"/>
    <property type="match status" value="1"/>
</dbReference>
<dbReference type="CDD" id="cd02197">
    <property type="entry name" value="HypE"/>
    <property type="match status" value="1"/>
</dbReference>
<dbReference type="OrthoDB" id="9801934at2"/>
<evidence type="ECO:0000256" key="1">
    <source>
        <dbReference type="ARBA" id="ARBA00006243"/>
    </source>
</evidence>
<feature type="domain" description="PurM-like N-terminal" evidence="2">
    <location>
        <begin position="48"/>
        <end position="162"/>
    </location>
</feature>
<dbReference type="GO" id="GO:0051604">
    <property type="term" value="P:protein maturation"/>
    <property type="evidence" value="ECO:0007669"/>
    <property type="project" value="TreeGrafter"/>
</dbReference>
<organism evidence="4 5">
    <name type="scientific">Magnetospirillum molischianum DSM 120</name>
    <dbReference type="NCBI Taxonomy" id="1150626"/>
    <lineage>
        <taxon>Bacteria</taxon>
        <taxon>Pseudomonadati</taxon>
        <taxon>Pseudomonadota</taxon>
        <taxon>Alphaproteobacteria</taxon>
        <taxon>Rhodospirillales</taxon>
        <taxon>Rhodospirillaceae</taxon>
        <taxon>Magnetospirillum</taxon>
    </lineage>
</organism>
<reference evidence="4 5" key="1">
    <citation type="journal article" date="2012" name="J. Bacteriol.">
        <title>Draft Genome Sequence of the Purple Photosynthetic Bacterium Phaeospirillum molischianum DSM120, a Particularly Versatile Bacterium.</title>
        <authorList>
            <person name="Duquesne K."/>
            <person name="Prima V."/>
            <person name="Ji B."/>
            <person name="Rouy Z."/>
            <person name="Medigue C."/>
            <person name="Talla E."/>
            <person name="Sturgis J.N."/>
        </authorList>
    </citation>
    <scope>NUCLEOTIDE SEQUENCE [LARGE SCALE GENOMIC DNA]</scope>
    <source>
        <strain evidence="5">DSM120</strain>
    </source>
</reference>
<dbReference type="AlphaFoldDB" id="H8FMU0"/>
<dbReference type="SUPFAM" id="SSF56042">
    <property type="entry name" value="PurM C-terminal domain-like"/>
    <property type="match status" value="1"/>
</dbReference>
<dbReference type="Gene3D" id="3.30.1330.10">
    <property type="entry name" value="PurM-like, N-terminal domain"/>
    <property type="match status" value="1"/>
</dbReference>
<evidence type="ECO:0000313" key="4">
    <source>
        <dbReference type="EMBL" id="CCG39678.1"/>
    </source>
</evidence>
<keyword evidence="5" id="KW-1185">Reference proteome</keyword>
<name>H8FMU0_MAGML</name>
<sequence>MSRDLFRSRLDLVGGRVEMTHGAGGRAMAQLIEAIFQPALANDFLGQGNDQAVMPLPRSGRLAMSTDGYVVSPLFFPGGDIGSLAVHGTINDIAMSGAVPLYLSVSLIIEEGFPLADLDRIAQSMGAASRAAGVPVVTGDTKVVERGKADGLFISTAGVGVVPPGLVLSGDRARPGDRVVLSGSIGDHGIAILSSRENLEFETAILSDSVALHDLVAAMVAAAGPHLRLMRDPTRGGVAATLNEIAHQSGVGIVIEEGTIPVKSQVIAACDLLGIDPLTVANEGKLIAVVDPAGAGSLLAAMRAHPLGGEAALIGTVVEDDRHFVQMRTAFGGGRIVDWLAGEQLPRIC</sequence>
<dbReference type="Gene3D" id="3.90.650.10">
    <property type="entry name" value="PurM-like C-terminal domain"/>
    <property type="match status" value="1"/>
</dbReference>
<dbReference type="Pfam" id="PF00586">
    <property type="entry name" value="AIRS"/>
    <property type="match status" value="1"/>
</dbReference>
<dbReference type="STRING" id="1150626.PHAMO_10103"/>
<evidence type="ECO:0000313" key="5">
    <source>
        <dbReference type="Proteomes" id="UP000004169"/>
    </source>
</evidence>